<proteinExistence type="predicted"/>
<dbReference type="EMBL" id="FKJW01000003">
    <property type="protein sequence ID" value="SAK17182.1"/>
    <property type="molecule type" value="Genomic_DNA"/>
</dbReference>
<protein>
    <submittedName>
        <fullName evidence="1">Uncharacterized protein</fullName>
    </submittedName>
</protein>
<sequence>MATLSMQAVVGRKTIHVVLMGDIATVNIFVTDNDDGSHQSQIMKVRQYLNAGMTNESVARHVLNVVVAAIERRNQHWAH</sequence>
<name>A0ABD7LI07_9BURK</name>
<evidence type="ECO:0000313" key="1">
    <source>
        <dbReference type="EMBL" id="SAK17182.1"/>
    </source>
</evidence>
<evidence type="ECO:0000313" key="2">
    <source>
        <dbReference type="Proteomes" id="UP000196218"/>
    </source>
</evidence>
<reference evidence="1 2" key="1">
    <citation type="submission" date="2016-04" db="EMBL/GenBank/DDBJ databases">
        <authorList>
            <person name="Peeters C."/>
        </authorList>
    </citation>
    <scope>NUCLEOTIDE SEQUENCE [LARGE SCALE GENOMIC DNA]</scope>
    <source>
        <strain evidence="1">LMG 29311</strain>
    </source>
</reference>
<gene>
    <name evidence="1" type="ORF">UA18_01730</name>
</gene>
<dbReference type="Proteomes" id="UP000196218">
    <property type="component" value="Unassembled WGS sequence"/>
</dbReference>
<dbReference type="AlphaFoldDB" id="A0ABD7LI07"/>
<organism evidence="1 2">
    <name type="scientific">Burkholderia multivorans</name>
    <dbReference type="NCBI Taxonomy" id="87883"/>
    <lineage>
        <taxon>Bacteria</taxon>
        <taxon>Pseudomonadati</taxon>
        <taxon>Pseudomonadota</taxon>
        <taxon>Betaproteobacteria</taxon>
        <taxon>Burkholderiales</taxon>
        <taxon>Burkholderiaceae</taxon>
        <taxon>Burkholderia</taxon>
        <taxon>Burkholderia cepacia complex</taxon>
    </lineage>
</organism>
<dbReference type="RefSeq" id="WP_065494651.1">
    <property type="nucleotide sequence ID" value="NZ_CADFDE010000005.1"/>
</dbReference>
<comment type="caution">
    <text evidence="1">The sequence shown here is derived from an EMBL/GenBank/DDBJ whole genome shotgun (WGS) entry which is preliminary data.</text>
</comment>
<accession>A0ABD7LI07</accession>